<dbReference type="EMBL" id="GL377699">
    <property type="protein sequence ID" value="EFJ06524.1"/>
    <property type="molecule type" value="Genomic_DNA"/>
</dbReference>
<reference evidence="2 3" key="1">
    <citation type="journal article" date="2011" name="Science">
        <title>The Selaginella genome identifies genetic changes associated with the evolution of vascular plants.</title>
        <authorList>
            <person name="Banks J.A."/>
            <person name="Nishiyama T."/>
            <person name="Hasebe M."/>
            <person name="Bowman J.L."/>
            <person name="Gribskov M."/>
            <person name="dePamphilis C."/>
            <person name="Albert V.A."/>
            <person name="Aono N."/>
            <person name="Aoyama T."/>
            <person name="Ambrose B.A."/>
            <person name="Ashton N.W."/>
            <person name="Axtell M.J."/>
            <person name="Barker E."/>
            <person name="Barker M.S."/>
            <person name="Bennetzen J.L."/>
            <person name="Bonawitz N.D."/>
            <person name="Chapple C."/>
            <person name="Cheng C."/>
            <person name="Correa L.G."/>
            <person name="Dacre M."/>
            <person name="DeBarry J."/>
            <person name="Dreyer I."/>
            <person name="Elias M."/>
            <person name="Engstrom E.M."/>
            <person name="Estelle M."/>
            <person name="Feng L."/>
            <person name="Finet C."/>
            <person name="Floyd S.K."/>
            <person name="Frommer W.B."/>
            <person name="Fujita T."/>
            <person name="Gramzow L."/>
            <person name="Gutensohn M."/>
            <person name="Harholt J."/>
            <person name="Hattori M."/>
            <person name="Heyl A."/>
            <person name="Hirai T."/>
            <person name="Hiwatashi Y."/>
            <person name="Ishikawa M."/>
            <person name="Iwata M."/>
            <person name="Karol K.G."/>
            <person name="Koehler B."/>
            <person name="Kolukisaoglu U."/>
            <person name="Kubo M."/>
            <person name="Kurata T."/>
            <person name="Lalonde S."/>
            <person name="Li K."/>
            <person name="Li Y."/>
            <person name="Litt A."/>
            <person name="Lyons E."/>
            <person name="Manning G."/>
            <person name="Maruyama T."/>
            <person name="Michael T.P."/>
            <person name="Mikami K."/>
            <person name="Miyazaki S."/>
            <person name="Morinaga S."/>
            <person name="Murata T."/>
            <person name="Mueller-Roeber B."/>
            <person name="Nelson D.R."/>
            <person name="Obara M."/>
            <person name="Oguri Y."/>
            <person name="Olmstead R.G."/>
            <person name="Onodera N."/>
            <person name="Petersen B.L."/>
            <person name="Pils B."/>
            <person name="Prigge M."/>
            <person name="Rensing S.A."/>
            <person name="Riano-Pachon D.M."/>
            <person name="Roberts A.W."/>
            <person name="Sato Y."/>
            <person name="Scheller H.V."/>
            <person name="Schulz B."/>
            <person name="Schulz C."/>
            <person name="Shakirov E.V."/>
            <person name="Shibagaki N."/>
            <person name="Shinohara N."/>
            <person name="Shippen D.E."/>
            <person name="Soerensen I."/>
            <person name="Sotooka R."/>
            <person name="Sugimoto N."/>
            <person name="Sugita M."/>
            <person name="Sumikawa N."/>
            <person name="Tanurdzic M."/>
            <person name="Theissen G."/>
            <person name="Ulvskov P."/>
            <person name="Wakazuki S."/>
            <person name="Weng J.K."/>
            <person name="Willats W.W."/>
            <person name="Wipf D."/>
            <person name="Wolf P.G."/>
            <person name="Yang L."/>
            <person name="Zimmer A.D."/>
            <person name="Zhu Q."/>
            <person name="Mitros T."/>
            <person name="Hellsten U."/>
            <person name="Loque D."/>
            <person name="Otillar R."/>
            <person name="Salamov A."/>
            <person name="Schmutz J."/>
            <person name="Shapiro H."/>
            <person name="Lindquist E."/>
            <person name="Lucas S."/>
            <person name="Rokhsar D."/>
            <person name="Grigoriev I.V."/>
        </authorList>
    </citation>
    <scope>NUCLEOTIDE SEQUENCE [LARGE SCALE GENOMIC DNA]</scope>
</reference>
<dbReference type="Gramene" id="EFJ06524">
    <property type="protein sequence ID" value="EFJ06524"/>
    <property type="gene ID" value="SELMODRAFT_430605"/>
</dbReference>
<organism evidence="3">
    <name type="scientific">Selaginella moellendorffii</name>
    <name type="common">Spikemoss</name>
    <dbReference type="NCBI Taxonomy" id="88036"/>
    <lineage>
        <taxon>Eukaryota</taxon>
        <taxon>Viridiplantae</taxon>
        <taxon>Streptophyta</taxon>
        <taxon>Embryophyta</taxon>
        <taxon>Tracheophyta</taxon>
        <taxon>Lycopodiopsida</taxon>
        <taxon>Selaginellales</taxon>
        <taxon>Selaginellaceae</taxon>
        <taxon>Selaginella</taxon>
    </lineage>
</organism>
<gene>
    <name evidence="2" type="ORF">SELMODRAFT_430605</name>
</gene>
<dbReference type="HOGENOM" id="CLU_1368256_0_0_1"/>
<dbReference type="KEGG" id="smo:SELMODRAFT_430605"/>
<evidence type="ECO:0000256" key="1">
    <source>
        <dbReference type="SAM" id="MobiDB-lite"/>
    </source>
</evidence>
<proteinExistence type="predicted"/>
<sequence length="200" mass="22628">MREIPNWRHVEATKVKGVISNLANRATINNATRRKFYTNFHKQAGKRSHGSTGRSKIERSQSESPQDLDGGSSRRDRAMHALHVQHRPGTGLLCRDTYHFLAGRFKLNPKLGRMELECNLEGISYLGDTSVPNQLFRNLVLLPYEGKALNDAPLIIIQEPAETSKFGCWIVFPRKIGKWFFIGRWTASDVKPIPTVGFVA</sequence>
<evidence type="ECO:0000313" key="3">
    <source>
        <dbReference type="Proteomes" id="UP000001514"/>
    </source>
</evidence>
<evidence type="ECO:0000313" key="2">
    <source>
        <dbReference type="EMBL" id="EFJ06524.1"/>
    </source>
</evidence>
<feature type="region of interest" description="Disordered" evidence="1">
    <location>
        <begin position="39"/>
        <end position="74"/>
    </location>
</feature>
<keyword evidence="3" id="KW-1185">Reference proteome</keyword>
<accession>D8T9X7</accession>
<dbReference type="Proteomes" id="UP000001514">
    <property type="component" value="Unassembled WGS sequence"/>
</dbReference>
<dbReference type="AlphaFoldDB" id="D8T9X7"/>
<dbReference type="InParanoid" id="D8T9X7"/>
<name>D8T9X7_SELML</name>
<protein>
    <submittedName>
        <fullName evidence="2">Uncharacterized protein</fullName>
    </submittedName>
</protein>